<comment type="similarity">
    <text evidence="5">Belongs to the glutamate--cysteine ligase type 2 family. YbdK subfamily.</text>
</comment>
<dbReference type="HAMAP" id="MF_01609">
    <property type="entry name" value="Glu_cys_ligase_2"/>
    <property type="match status" value="1"/>
</dbReference>
<dbReference type="RefSeq" id="WP_166394865.1">
    <property type="nucleotide sequence ID" value="NZ_CP045121.1"/>
</dbReference>
<reference evidence="6 7" key="1">
    <citation type="submission" date="2019-10" db="EMBL/GenBank/DDBJ databases">
        <title>Rubrobacter sp nov SCSIO 52915 isolated from a deep-sea sediment in the South China Sea.</title>
        <authorList>
            <person name="Chen R.W."/>
        </authorList>
    </citation>
    <scope>NUCLEOTIDE SEQUENCE [LARGE SCALE GENOMIC DNA]</scope>
    <source>
        <strain evidence="6 7">SCSIO 52915</strain>
    </source>
</reference>
<organism evidence="6 7">
    <name type="scientific">Rubrobacter marinus</name>
    <dbReference type="NCBI Taxonomy" id="2653852"/>
    <lineage>
        <taxon>Bacteria</taxon>
        <taxon>Bacillati</taxon>
        <taxon>Actinomycetota</taxon>
        <taxon>Rubrobacteria</taxon>
        <taxon>Rubrobacterales</taxon>
        <taxon>Rubrobacteraceae</taxon>
        <taxon>Rubrobacter</taxon>
    </lineage>
</organism>
<dbReference type="EMBL" id="CP045121">
    <property type="protein sequence ID" value="QIN77196.1"/>
    <property type="molecule type" value="Genomic_DNA"/>
</dbReference>
<dbReference type="GO" id="GO:0004357">
    <property type="term" value="F:glutamate-cysteine ligase activity"/>
    <property type="evidence" value="ECO:0007669"/>
    <property type="project" value="UniProtKB-EC"/>
</dbReference>
<evidence type="ECO:0000256" key="5">
    <source>
        <dbReference type="HAMAP-Rule" id="MF_01609"/>
    </source>
</evidence>
<comment type="catalytic activity">
    <reaction evidence="4 5">
        <text>L-cysteine + L-glutamate + ATP = gamma-L-glutamyl-L-cysteine + ADP + phosphate + H(+)</text>
        <dbReference type="Rhea" id="RHEA:13285"/>
        <dbReference type="ChEBI" id="CHEBI:15378"/>
        <dbReference type="ChEBI" id="CHEBI:29985"/>
        <dbReference type="ChEBI" id="CHEBI:30616"/>
        <dbReference type="ChEBI" id="CHEBI:35235"/>
        <dbReference type="ChEBI" id="CHEBI:43474"/>
        <dbReference type="ChEBI" id="CHEBI:58173"/>
        <dbReference type="ChEBI" id="CHEBI:456216"/>
        <dbReference type="EC" id="6.3.2.2"/>
    </reaction>
</comment>
<dbReference type="EC" id="6.3.2.2" evidence="5"/>
<evidence type="ECO:0000256" key="4">
    <source>
        <dbReference type="ARBA" id="ARBA00048819"/>
    </source>
</evidence>
<gene>
    <name evidence="6" type="ORF">GBA65_00220</name>
</gene>
<dbReference type="InterPro" id="IPR011793">
    <property type="entry name" value="YbdK"/>
</dbReference>
<comment type="function">
    <text evidence="5">ATP-dependent carboxylate-amine ligase which exhibits weak glutamate--cysteine ligase activity.</text>
</comment>
<dbReference type="SUPFAM" id="SSF55931">
    <property type="entry name" value="Glutamine synthetase/guanido kinase"/>
    <property type="match status" value="1"/>
</dbReference>
<dbReference type="Gene3D" id="3.30.590.20">
    <property type="match status" value="1"/>
</dbReference>
<keyword evidence="1 5" id="KW-0436">Ligase</keyword>
<name>A0A6G8PTA7_9ACTN</name>
<dbReference type="NCBIfam" id="NF010039">
    <property type="entry name" value="PRK13515.1"/>
    <property type="match status" value="1"/>
</dbReference>
<dbReference type="InterPro" id="IPR014746">
    <property type="entry name" value="Gln_synth/guanido_kin_cat_dom"/>
</dbReference>
<evidence type="ECO:0000256" key="1">
    <source>
        <dbReference type="ARBA" id="ARBA00022598"/>
    </source>
</evidence>
<dbReference type="Pfam" id="PF04107">
    <property type="entry name" value="GCS2"/>
    <property type="match status" value="1"/>
</dbReference>
<evidence type="ECO:0000313" key="7">
    <source>
        <dbReference type="Proteomes" id="UP000502706"/>
    </source>
</evidence>
<sequence>MALEFNGSRGYTLGVEEELHIVDASTGELVSKIEEVMSRLPEDLEEAVSYELFQSVLEIKTPPCATVSEAAGRLRELRSRVRSWTAACGAALASAGTHPFSLYRDQKITDQERYRKVIKTLRWVAEREVIFGQHVHVAVPGEEEVIEAHNRLSEWAPLLLALSSNSPFWQGMDTGFESTRVKIFETFPRAGLPPAFPDYGSFESYVDLMVDSGAMDDYTFCWWDVRPHAKIGTIELRILDSQTSLDHAVALTALTQCLVASSLSGPPKGPYNRELALENKWRSSRHGLDAAFYDLGKRTNVPARDVARAAVEELRPVSQDLRCEAELLNVLEIVERGTGSQYQRRIYEESGDFLDVVAYLIEGTRPAMAEAPAEEQG</sequence>
<evidence type="ECO:0000256" key="3">
    <source>
        <dbReference type="ARBA" id="ARBA00022840"/>
    </source>
</evidence>
<dbReference type="PANTHER" id="PTHR36510">
    <property type="entry name" value="GLUTAMATE--CYSTEINE LIGASE 2-RELATED"/>
    <property type="match status" value="1"/>
</dbReference>
<dbReference type="InterPro" id="IPR006336">
    <property type="entry name" value="GCS2"/>
</dbReference>
<dbReference type="KEGG" id="rmar:GBA65_00220"/>
<keyword evidence="2 5" id="KW-0547">Nucleotide-binding</keyword>
<keyword evidence="3 5" id="KW-0067">ATP-binding</keyword>
<dbReference type="NCBIfam" id="TIGR02050">
    <property type="entry name" value="gshA_cyan_rel"/>
    <property type="match status" value="1"/>
</dbReference>
<dbReference type="GO" id="GO:0042398">
    <property type="term" value="P:modified amino acid biosynthetic process"/>
    <property type="evidence" value="ECO:0007669"/>
    <property type="project" value="InterPro"/>
</dbReference>
<dbReference type="InterPro" id="IPR050141">
    <property type="entry name" value="GCL_type2/YbdK_subfam"/>
</dbReference>
<evidence type="ECO:0000313" key="6">
    <source>
        <dbReference type="EMBL" id="QIN77196.1"/>
    </source>
</evidence>
<keyword evidence="7" id="KW-1185">Reference proteome</keyword>
<dbReference type="AlphaFoldDB" id="A0A6G8PTA7"/>
<dbReference type="Proteomes" id="UP000502706">
    <property type="component" value="Chromosome"/>
</dbReference>
<dbReference type="NCBIfam" id="NF010043">
    <property type="entry name" value="PRK13517.1-3"/>
    <property type="match status" value="1"/>
</dbReference>
<dbReference type="GO" id="GO:0005524">
    <property type="term" value="F:ATP binding"/>
    <property type="evidence" value="ECO:0007669"/>
    <property type="project" value="UniProtKB-KW"/>
</dbReference>
<evidence type="ECO:0000256" key="2">
    <source>
        <dbReference type="ARBA" id="ARBA00022741"/>
    </source>
</evidence>
<accession>A0A6G8PTA7</accession>
<protein>
    <recommendedName>
        <fullName evidence="5">Putative glutamate--cysteine ligase 2</fullName>
        <ecNumber evidence="5">6.3.2.2</ecNumber>
    </recommendedName>
    <alternativeName>
        <fullName evidence="5">Gamma-glutamylcysteine synthetase 2</fullName>
        <shortName evidence="5">GCS 2</shortName>
        <shortName evidence="5">Gamma-GCS 2</shortName>
    </alternativeName>
</protein>
<dbReference type="PANTHER" id="PTHR36510:SF1">
    <property type="entry name" value="GLUTAMATE--CYSTEINE LIGASE 2-RELATED"/>
    <property type="match status" value="1"/>
</dbReference>
<proteinExistence type="inferred from homology"/>